<keyword evidence="3" id="KW-0547">Nucleotide-binding</keyword>
<evidence type="ECO:0000256" key="4">
    <source>
        <dbReference type="ARBA" id="ARBA00022777"/>
    </source>
</evidence>
<keyword evidence="2" id="KW-0808">Transferase</keyword>
<evidence type="ECO:0000313" key="7">
    <source>
        <dbReference type="EnsemblPlants" id="OGLUM06G20180.1"/>
    </source>
</evidence>
<feature type="domain" description="Protein kinase" evidence="6">
    <location>
        <begin position="1"/>
        <end position="101"/>
    </location>
</feature>
<dbReference type="Proteomes" id="UP000026961">
    <property type="component" value="Chromosome 6"/>
</dbReference>
<keyword evidence="5" id="KW-0067">ATP-binding</keyword>
<evidence type="ECO:0000313" key="8">
    <source>
        <dbReference type="Proteomes" id="UP000026961"/>
    </source>
</evidence>
<dbReference type="GO" id="GO:0007165">
    <property type="term" value="P:signal transduction"/>
    <property type="evidence" value="ECO:0007669"/>
    <property type="project" value="TreeGrafter"/>
</dbReference>
<dbReference type="STRING" id="40148.A0A0E0AB50"/>
<evidence type="ECO:0000259" key="6">
    <source>
        <dbReference type="PROSITE" id="PS50011"/>
    </source>
</evidence>
<proteinExistence type="predicted"/>
<evidence type="ECO:0000256" key="2">
    <source>
        <dbReference type="ARBA" id="ARBA00022679"/>
    </source>
</evidence>
<name>A0A0E0AB50_9ORYZ</name>
<dbReference type="GO" id="GO:0005524">
    <property type="term" value="F:ATP binding"/>
    <property type="evidence" value="ECO:0007669"/>
    <property type="project" value="UniProtKB-KW"/>
</dbReference>
<dbReference type="EnsemblPlants" id="OGLUM06G20180.1">
    <property type="protein sequence ID" value="OGLUM06G20180.1"/>
    <property type="gene ID" value="OGLUM06G20180"/>
</dbReference>
<dbReference type="GO" id="GO:0004674">
    <property type="term" value="F:protein serine/threonine kinase activity"/>
    <property type="evidence" value="ECO:0007669"/>
    <property type="project" value="UniProtKB-KW"/>
</dbReference>
<evidence type="ECO:0000256" key="1">
    <source>
        <dbReference type="ARBA" id="ARBA00022527"/>
    </source>
</evidence>
<evidence type="ECO:0000256" key="3">
    <source>
        <dbReference type="ARBA" id="ARBA00022741"/>
    </source>
</evidence>
<dbReference type="Gramene" id="OGLUM06G20180.1">
    <property type="protein sequence ID" value="OGLUM06G20180.1"/>
    <property type="gene ID" value="OGLUM06G20180"/>
</dbReference>
<dbReference type="AlphaFoldDB" id="A0A0E0AB50"/>
<reference evidence="7" key="2">
    <citation type="submission" date="2018-05" db="EMBL/GenBank/DDBJ databases">
        <title>OgluRS3 (Oryza glumaepatula Reference Sequence Version 3).</title>
        <authorList>
            <person name="Zhang J."/>
            <person name="Kudrna D."/>
            <person name="Lee S."/>
            <person name="Talag J."/>
            <person name="Welchert J."/>
            <person name="Wing R.A."/>
        </authorList>
    </citation>
    <scope>NUCLEOTIDE SEQUENCE [LARGE SCALE GENOMIC DNA]</scope>
</reference>
<sequence>MAGGRVVASGSRPVDARLRTSDFGLSAVSYHTRPDGLLHTAYGTPTYVVPEMRQGDFSCLTWLTTDAWKLIKMLFDLNPDTCITFAGLHKMQWFRKMAYVL</sequence>
<dbReference type="InterPro" id="IPR000719">
    <property type="entry name" value="Prot_kinase_dom"/>
</dbReference>
<dbReference type="PANTHER" id="PTHR43895">
    <property type="entry name" value="CALCIUM/CALMODULIN-DEPENDENT PROTEIN KINASE KINASE-RELATED"/>
    <property type="match status" value="1"/>
</dbReference>
<dbReference type="PROSITE" id="PS50011">
    <property type="entry name" value="PROTEIN_KINASE_DOM"/>
    <property type="match status" value="1"/>
</dbReference>
<dbReference type="PANTHER" id="PTHR43895:SF123">
    <property type="entry name" value="NON-SPECIFIC SERINE_THREONINE PROTEIN KINASE"/>
    <property type="match status" value="1"/>
</dbReference>
<dbReference type="eggNOG" id="KOG0583">
    <property type="taxonomic scope" value="Eukaryota"/>
</dbReference>
<keyword evidence="8" id="KW-1185">Reference proteome</keyword>
<dbReference type="InterPro" id="IPR011009">
    <property type="entry name" value="Kinase-like_dom_sf"/>
</dbReference>
<keyword evidence="4" id="KW-0418">Kinase</keyword>
<accession>A0A0E0AB50</accession>
<keyword evidence="1" id="KW-0723">Serine/threonine-protein kinase</keyword>
<reference evidence="7" key="1">
    <citation type="submission" date="2015-04" db="UniProtKB">
        <authorList>
            <consortium name="EnsemblPlants"/>
        </authorList>
    </citation>
    <scope>IDENTIFICATION</scope>
</reference>
<organism evidence="7">
    <name type="scientific">Oryza glumipatula</name>
    <dbReference type="NCBI Taxonomy" id="40148"/>
    <lineage>
        <taxon>Eukaryota</taxon>
        <taxon>Viridiplantae</taxon>
        <taxon>Streptophyta</taxon>
        <taxon>Embryophyta</taxon>
        <taxon>Tracheophyta</taxon>
        <taxon>Spermatophyta</taxon>
        <taxon>Magnoliopsida</taxon>
        <taxon>Liliopsida</taxon>
        <taxon>Poales</taxon>
        <taxon>Poaceae</taxon>
        <taxon>BOP clade</taxon>
        <taxon>Oryzoideae</taxon>
        <taxon>Oryzeae</taxon>
        <taxon>Oryzinae</taxon>
        <taxon>Oryza</taxon>
    </lineage>
</organism>
<dbReference type="SUPFAM" id="SSF56112">
    <property type="entry name" value="Protein kinase-like (PK-like)"/>
    <property type="match status" value="1"/>
</dbReference>
<dbReference type="HOGENOM" id="CLU_2296093_0_0_1"/>
<evidence type="ECO:0000256" key="5">
    <source>
        <dbReference type="ARBA" id="ARBA00022840"/>
    </source>
</evidence>
<protein>
    <recommendedName>
        <fullName evidence="6">Protein kinase domain-containing protein</fullName>
    </recommendedName>
</protein>